<keyword evidence="6 12" id="KW-0808">Transferase</keyword>
<dbReference type="GO" id="GO:0051144">
    <property type="term" value="P:1,2-propanediol catabolic process"/>
    <property type="evidence" value="ECO:0007669"/>
    <property type="project" value="UniProtKB-UniPathway"/>
</dbReference>
<dbReference type="GO" id="GO:0016747">
    <property type="term" value="F:acyltransferase activity, transferring groups other than amino-acyl groups"/>
    <property type="evidence" value="ECO:0007669"/>
    <property type="project" value="InterPro"/>
</dbReference>
<dbReference type="EMBL" id="SJOI01000001">
    <property type="protein sequence ID" value="TCL02554.1"/>
    <property type="molecule type" value="Genomic_DNA"/>
</dbReference>
<dbReference type="Proteomes" id="UP000294555">
    <property type="component" value="Unassembled WGS sequence"/>
</dbReference>
<evidence type="ECO:0000256" key="5">
    <source>
        <dbReference type="ARBA" id="ARBA00020837"/>
    </source>
</evidence>
<comment type="catalytic activity">
    <reaction evidence="12">
        <text>propanoyl-CoA + phosphate = propanoyl phosphate + CoA</text>
        <dbReference type="Rhea" id="RHEA:28046"/>
        <dbReference type="ChEBI" id="CHEBI:43474"/>
        <dbReference type="ChEBI" id="CHEBI:57287"/>
        <dbReference type="ChEBI" id="CHEBI:57392"/>
        <dbReference type="ChEBI" id="CHEBI:58933"/>
        <dbReference type="EC" id="2.3.1.222"/>
    </reaction>
</comment>
<dbReference type="UniPathway" id="UPA00621"/>
<dbReference type="GO" id="GO:0046872">
    <property type="term" value="F:metal ion binding"/>
    <property type="evidence" value="ECO:0007669"/>
    <property type="project" value="UniProtKB-KW"/>
</dbReference>
<comment type="function">
    <text evidence="12">Involved in 1,2-propanediol (1,2-PD) degradation by catalyzing the conversion of propanoyl-CoA to propanoyl-phosphate.</text>
</comment>
<dbReference type="PANTHER" id="PTHR39453:SF1">
    <property type="entry name" value="PHOSPHATE PROPANOYLTRANSFERASE"/>
    <property type="match status" value="1"/>
</dbReference>
<comment type="pathway">
    <text evidence="2 12">Polyol metabolism; 1,2-propanediol degradation.</text>
</comment>
<organism evidence="13 14">
    <name type="scientific">Sodalis ligni</name>
    <dbReference type="NCBI Taxonomy" id="2697027"/>
    <lineage>
        <taxon>Bacteria</taxon>
        <taxon>Pseudomonadati</taxon>
        <taxon>Pseudomonadota</taxon>
        <taxon>Gammaproteobacteria</taxon>
        <taxon>Enterobacterales</taxon>
        <taxon>Bruguierivoracaceae</taxon>
        <taxon>Sodalis</taxon>
    </lineage>
</organism>
<evidence type="ECO:0000256" key="6">
    <source>
        <dbReference type="ARBA" id="ARBA00022679"/>
    </source>
</evidence>
<dbReference type="OrthoDB" id="9784365at2"/>
<evidence type="ECO:0000256" key="4">
    <source>
        <dbReference type="ARBA" id="ARBA00012206"/>
    </source>
</evidence>
<dbReference type="PIRSF" id="PIRSF010130">
    <property type="entry name" value="PduL"/>
    <property type="match status" value="1"/>
</dbReference>
<keyword evidence="7" id="KW-0479">Metal-binding</keyword>
<reference evidence="13 14" key="1">
    <citation type="submission" date="2019-02" db="EMBL/GenBank/DDBJ databases">
        <title>Investigation of anaerobic lignin degradation for improved lignocellulosic biofuels.</title>
        <authorList>
            <person name="Deangelis K."/>
        </authorList>
    </citation>
    <scope>NUCLEOTIDE SEQUENCE [LARGE SCALE GENOMIC DNA]</scope>
    <source>
        <strain evidence="13 14">159R</strain>
    </source>
</reference>
<dbReference type="GO" id="GO:0031469">
    <property type="term" value="C:bacterial microcompartment"/>
    <property type="evidence" value="ECO:0007669"/>
    <property type="project" value="UniProtKB-SubCell"/>
</dbReference>
<keyword evidence="11" id="KW-1283">Bacterial microcompartment</keyword>
<evidence type="ECO:0000313" key="14">
    <source>
        <dbReference type="Proteomes" id="UP000294555"/>
    </source>
</evidence>
<evidence type="ECO:0000256" key="1">
    <source>
        <dbReference type="ARBA" id="ARBA00001947"/>
    </source>
</evidence>
<dbReference type="NCBIfam" id="NF011652">
    <property type="entry name" value="PRK15070.1"/>
    <property type="match status" value="1"/>
</dbReference>
<evidence type="ECO:0000256" key="8">
    <source>
        <dbReference type="ARBA" id="ARBA00022833"/>
    </source>
</evidence>
<keyword evidence="8" id="KW-0862">Zinc</keyword>
<comment type="caution">
    <text evidence="13">The sequence shown here is derived from an EMBL/GenBank/DDBJ whole genome shotgun (WGS) entry which is preliminary data.</text>
</comment>
<accession>A0A4R1N5T4</accession>
<comment type="similarity">
    <text evidence="3 12">Belongs to the PduL family.</text>
</comment>
<sequence>METLELRSLVENVLLDMQRRPIPLGISNRHLHLSLEDYEHLFPGRPLIFKKDLYQPGQFASEQVVDLVGPKGQLKNVRILGPLRGRSQVEISRTDARLLGLDAPLRLSGDLQDTPGIRLVSANGEMALPHGVIVAQRHIHMSPLDALLFGVKQGDQVRVALRGTGRGLIFDDVAIRVGEHMRLEMHIDTDEANAADAGAAGASAVLVGR</sequence>
<protein>
    <recommendedName>
        <fullName evidence="5 12">Phosphate propanoyltransferase</fullName>
        <ecNumber evidence="4 12">2.3.1.222</ecNumber>
    </recommendedName>
</protein>
<evidence type="ECO:0000256" key="11">
    <source>
        <dbReference type="ARBA" id="ARBA00024446"/>
    </source>
</evidence>
<dbReference type="InterPro" id="IPR008300">
    <property type="entry name" value="PTAC"/>
</dbReference>
<evidence type="ECO:0000256" key="2">
    <source>
        <dbReference type="ARBA" id="ARBA00004836"/>
    </source>
</evidence>
<keyword evidence="14" id="KW-1185">Reference proteome</keyword>
<dbReference type="PANTHER" id="PTHR39453">
    <property type="entry name" value="PHOSPHATE PROPANOYLTRANSFERASE"/>
    <property type="match status" value="1"/>
</dbReference>
<evidence type="ECO:0000313" key="13">
    <source>
        <dbReference type="EMBL" id="TCL02554.1"/>
    </source>
</evidence>
<gene>
    <name evidence="13" type="ORF">EZJ58_0576</name>
</gene>
<dbReference type="Pfam" id="PF06130">
    <property type="entry name" value="PTAC"/>
    <property type="match status" value="1"/>
</dbReference>
<evidence type="ECO:0000256" key="3">
    <source>
        <dbReference type="ARBA" id="ARBA00007342"/>
    </source>
</evidence>
<evidence type="ECO:0000256" key="12">
    <source>
        <dbReference type="PIRNR" id="PIRNR010130"/>
    </source>
</evidence>
<name>A0A4R1N5T4_9GAMM</name>
<keyword evidence="9 12" id="KW-0012">Acyltransferase</keyword>
<evidence type="ECO:0000256" key="9">
    <source>
        <dbReference type="ARBA" id="ARBA00023315"/>
    </source>
</evidence>
<dbReference type="EC" id="2.3.1.222" evidence="4 12"/>
<dbReference type="AlphaFoldDB" id="A0A4R1N5T4"/>
<comment type="subcellular location">
    <subcellularLocation>
        <location evidence="10">Bacterial microcompartment</location>
    </subcellularLocation>
</comment>
<evidence type="ECO:0000256" key="7">
    <source>
        <dbReference type="ARBA" id="ARBA00022723"/>
    </source>
</evidence>
<dbReference type="RefSeq" id="WP_132921495.1">
    <property type="nucleotide sequence ID" value="NZ_SJOI01000001.1"/>
</dbReference>
<comment type="cofactor">
    <cofactor evidence="1">
        <name>Zn(2+)</name>
        <dbReference type="ChEBI" id="CHEBI:29105"/>
    </cofactor>
</comment>
<proteinExistence type="inferred from homology"/>
<evidence type="ECO:0000256" key="10">
    <source>
        <dbReference type="ARBA" id="ARBA00024322"/>
    </source>
</evidence>